<dbReference type="PANTHER" id="PTHR33064">
    <property type="entry name" value="POL PROTEIN"/>
    <property type="match status" value="1"/>
</dbReference>
<protein>
    <submittedName>
        <fullName evidence="1">Retrovirus-related Pol polyprotein from transposon opus</fullName>
    </submittedName>
</protein>
<keyword evidence="2" id="KW-1185">Reference proteome</keyword>
<reference evidence="1" key="1">
    <citation type="submission" date="2019-08" db="EMBL/GenBank/DDBJ databases">
        <authorList>
            <person name="Liu F."/>
        </authorList>
    </citation>
    <scope>NUCLEOTIDE SEQUENCE [LARGE SCALE GENOMIC DNA]</scope>
    <source>
        <strain evidence="1">PA1801</strain>
        <tissue evidence="1">Leaf</tissue>
    </source>
</reference>
<dbReference type="AlphaFoldDB" id="A0A5B6X0I7"/>
<dbReference type="Proteomes" id="UP000325315">
    <property type="component" value="Unassembled WGS sequence"/>
</dbReference>
<dbReference type="InterPro" id="IPR051320">
    <property type="entry name" value="Viral_Replic_Matur_Polypro"/>
</dbReference>
<evidence type="ECO:0000313" key="1">
    <source>
        <dbReference type="EMBL" id="KAA3487196.1"/>
    </source>
</evidence>
<accession>A0A5B6X0I7</accession>
<dbReference type="InterPro" id="IPR043502">
    <property type="entry name" value="DNA/RNA_pol_sf"/>
</dbReference>
<gene>
    <name evidence="1" type="ORF">EPI10_031035</name>
</gene>
<comment type="caution">
    <text evidence="1">The sequence shown here is derived from an EMBL/GenBank/DDBJ whole genome shotgun (WGS) entry which is preliminary data.</text>
</comment>
<dbReference type="EMBL" id="SMMG02000001">
    <property type="protein sequence ID" value="KAA3487196.1"/>
    <property type="molecule type" value="Genomic_DNA"/>
</dbReference>
<sequence length="116" mass="13375">MVKEGFVLGHQISSKGLEMDKAKIEVIKNLSNPMTVQGVRNFFGHVGFYKRFIKNFAHISKPLNQLLLKETHFVFDQDCIQAFEVIKEKLISGPIIITLDWSEHFIIMYNASDYVV</sequence>
<dbReference type="SUPFAM" id="SSF56672">
    <property type="entry name" value="DNA/RNA polymerases"/>
    <property type="match status" value="1"/>
</dbReference>
<dbReference type="FunFam" id="3.30.70.270:FF:000063">
    <property type="entry name" value="Zinc knuckle domaincontaining protein"/>
    <property type="match status" value="1"/>
</dbReference>
<name>A0A5B6X0I7_9ROSI</name>
<dbReference type="OrthoDB" id="1417174at2759"/>
<proteinExistence type="predicted"/>
<dbReference type="Gene3D" id="3.30.70.270">
    <property type="match status" value="1"/>
</dbReference>
<dbReference type="InterPro" id="IPR043128">
    <property type="entry name" value="Rev_trsase/Diguanyl_cyclase"/>
</dbReference>
<organism evidence="1 2">
    <name type="scientific">Gossypium australe</name>
    <dbReference type="NCBI Taxonomy" id="47621"/>
    <lineage>
        <taxon>Eukaryota</taxon>
        <taxon>Viridiplantae</taxon>
        <taxon>Streptophyta</taxon>
        <taxon>Embryophyta</taxon>
        <taxon>Tracheophyta</taxon>
        <taxon>Spermatophyta</taxon>
        <taxon>Magnoliopsida</taxon>
        <taxon>eudicotyledons</taxon>
        <taxon>Gunneridae</taxon>
        <taxon>Pentapetalae</taxon>
        <taxon>rosids</taxon>
        <taxon>malvids</taxon>
        <taxon>Malvales</taxon>
        <taxon>Malvaceae</taxon>
        <taxon>Malvoideae</taxon>
        <taxon>Gossypium</taxon>
    </lineage>
</organism>
<evidence type="ECO:0000313" key="2">
    <source>
        <dbReference type="Proteomes" id="UP000325315"/>
    </source>
</evidence>
<dbReference type="PANTHER" id="PTHR33064:SF39">
    <property type="match status" value="1"/>
</dbReference>